<reference evidence="3" key="3">
    <citation type="submission" date="2016-03" db="UniProtKB">
        <authorList>
            <consortium name="EnsemblProtists"/>
        </authorList>
    </citation>
    <scope>IDENTIFICATION</scope>
</reference>
<dbReference type="EMBL" id="JH993062">
    <property type="protein sequence ID" value="EKX37197.1"/>
    <property type="molecule type" value="Genomic_DNA"/>
</dbReference>
<dbReference type="EnsemblProtists" id="EKX37197">
    <property type="protein sequence ID" value="EKX37197"/>
    <property type="gene ID" value="GUITHDRAFT_78342"/>
</dbReference>
<dbReference type="SUPFAM" id="SSF55073">
    <property type="entry name" value="Nucleotide cyclase"/>
    <property type="match status" value="1"/>
</dbReference>
<dbReference type="AlphaFoldDB" id="L1IM55"/>
<evidence type="ECO:0000259" key="1">
    <source>
        <dbReference type="PROSITE" id="PS50125"/>
    </source>
</evidence>
<evidence type="ECO:0000313" key="2">
    <source>
        <dbReference type="EMBL" id="EKX37197.1"/>
    </source>
</evidence>
<dbReference type="RefSeq" id="XP_005824177.1">
    <property type="nucleotide sequence ID" value="XM_005824120.1"/>
</dbReference>
<name>L1IM55_GUITC</name>
<dbReference type="GO" id="GO:0019934">
    <property type="term" value="P:cGMP-mediated signaling"/>
    <property type="evidence" value="ECO:0007669"/>
    <property type="project" value="TreeGrafter"/>
</dbReference>
<reference evidence="4" key="2">
    <citation type="submission" date="2012-11" db="EMBL/GenBank/DDBJ databases">
        <authorList>
            <person name="Kuo A."/>
            <person name="Curtis B.A."/>
            <person name="Tanifuji G."/>
            <person name="Burki F."/>
            <person name="Gruber A."/>
            <person name="Irimia M."/>
            <person name="Maruyama S."/>
            <person name="Arias M.C."/>
            <person name="Ball S.G."/>
            <person name="Gile G.H."/>
            <person name="Hirakawa Y."/>
            <person name="Hopkins J.F."/>
            <person name="Rensing S.A."/>
            <person name="Schmutz J."/>
            <person name="Symeonidi A."/>
            <person name="Elias M."/>
            <person name="Eveleigh R.J."/>
            <person name="Herman E.K."/>
            <person name="Klute M.J."/>
            <person name="Nakayama T."/>
            <person name="Obornik M."/>
            <person name="Reyes-Prieto A."/>
            <person name="Armbrust E.V."/>
            <person name="Aves S.J."/>
            <person name="Beiko R.G."/>
            <person name="Coutinho P."/>
            <person name="Dacks J.B."/>
            <person name="Durnford D.G."/>
            <person name="Fast N.M."/>
            <person name="Green B.R."/>
            <person name="Grisdale C."/>
            <person name="Hempe F."/>
            <person name="Henrissat B."/>
            <person name="Hoppner M.P."/>
            <person name="Ishida K.-I."/>
            <person name="Kim E."/>
            <person name="Koreny L."/>
            <person name="Kroth P.G."/>
            <person name="Liu Y."/>
            <person name="Malik S.-B."/>
            <person name="Maier U.G."/>
            <person name="McRose D."/>
            <person name="Mock T."/>
            <person name="Neilson J.A."/>
            <person name="Onodera N.T."/>
            <person name="Poole A.M."/>
            <person name="Pritham E.J."/>
            <person name="Richards T.A."/>
            <person name="Rocap G."/>
            <person name="Roy S.W."/>
            <person name="Sarai C."/>
            <person name="Schaack S."/>
            <person name="Shirato S."/>
            <person name="Slamovits C.H."/>
            <person name="Spencer D.F."/>
            <person name="Suzuki S."/>
            <person name="Worden A.Z."/>
            <person name="Zauner S."/>
            <person name="Barry K."/>
            <person name="Bell C."/>
            <person name="Bharti A.K."/>
            <person name="Crow J.A."/>
            <person name="Grimwood J."/>
            <person name="Kramer R."/>
            <person name="Lindquist E."/>
            <person name="Lucas S."/>
            <person name="Salamov A."/>
            <person name="McFadden G.I."/>
            <person name="Lane C.E."/>
            <person name="Keeling P.J."/>
            <person name="Gray M.W."/>
            <person name="Grigoriev I.V."/>
            <person name="Archibald J.M."/>
        </authorList>
    </citation>
    <scope>NUCLEOTIDE SEQUENCE</scope>
    <source>
        <strain evidence="4">CCMP2712</strain>
    </source>
</reference>
<dbReference type="KEGG" id="gtt:GUITHDRAFT_78342"/>
<dbReference type="GeneID" id="17293938"/>
<dbReference type="HOGENOM" id="CLU_001072_6_2_1"/>
<evidence type="ECO:0000313" key="3">
    <source>
        <dbReference type="EnsemblProtists" id="EKX37197"/>
    </source>
</evidence>
<dbReference type="GO" id="GO:0004383">
    <property type="term" value="F:guanylate cyclase activity"/>
    <property type="evidence" value="ECO:0007669"/>
    <property type="project" value="TreeGrafter"/>
</dbReference>
<protein>
    <recommendedName>
        <fullName evidence="1">Guanylate cyclase domain-containing protein</fullName>
    </recommendedName>
</protein>
<gene>
    <name evidence="2" type="ORF">GUITHDRAFT_78342</name>
</gene>
<reference evidence="2 4" key="1">
    <citation type="journal article" date="2012" name="Nature">
        <title>Algal genomes reveal evolutionary mosaicism and the fate of nucleomorphs.</title>
        <authorList>
            <consortium name="DOE Joint Genome Institute"/>
            <person name="Curtis B.A."/>
            <person name="Tanifuji G."/>
            <person name="Burki F."/>
            <person name="Gruber A."/>
            <person name="Irimia M."/>
            <person name="Maruyama S."/>
            <person name="Arias M.C."/>
            <person name="Ball S.G."/>
            <person name="Gile G.H."/>
            <person name="Hirakawa Y."/>
            <person name="Hopkins J.F."/>
            <person name="Kuo A."/>
            <person name="Rensing S.A."/>
            <person name="Schmutz J."/>
            <person name="Symeonidi A."/>
            <person name="Elias M."/>
            <person name="Eveleigh R.J."/>
            <person name="Herman E.K."/>
            <person name="Klute M.J."/>
            <person name="Nakayama T."/>
            <person name="Obornik M."/>
            <person name="Reyes-Prieto A."/>
            <person name="Armbrust E.V."/>
            <person name="Aves S.J."/>
            <person name="Beiko R.G."/>
            <person name="Coutinho P."/>
            <person name="Dacks J.B."/>
            <person name="Durnford D.G."/>
            <person name="Fast N.M."/>
            <person name="Green B.R."/>
            <person name="Grisdale C.J."/>
            <person name="Hempel F."/>
            <person name="Henrissat B."/>
            <person name="Hoppner M.P."/>
            <person name="Ishida K."/>
            <person name="Kim E."/>
            <person name="Koreny L."/>
            <person name="Kroth P.G."/>
            <person name="Liu Y."/>
            <person name="Malik S.B."/>
            <person name="Maier U.G."/>
            <person name="McRose D."/>
            <person name="Mock T."/>
            <person name="Neilson J.A."/>
            <person name="Onodera N.T."/>
            <person name="Poole A.M."/>
            <person name="Pritham E.J."/>
            <person name="Richards T.A."/>
            <person name="Rocap G."/>
            <person name="Roy S.W."/>
            <person name="Sarai C."/>
            <person name="Schaack S."/>
            <person name="Shirato S."/>
            <person name="Slamovits C.H."/>
            <person name="Spencer D.F."/>
            <person name="Suzuki S."/>
            <person name="Worden A.Z."/>
            <person name="Zauner S."/>
            <person name="Barry K."/>
            <person name="Bell C."/>
            <person name="Bharti A.K."/>
            <person name="Crow J.A."/>
            <person name="Grimwood J."/>
            <person name="Kramer R."/>
            <person name="Lindquist E."/>
            <person name="Lucas S."/>
            <person name="Salamov A."/>
            <person name="McFadden G.I."/>
            <person name="Lane C.E."/>
            <person name="Keeling P.J."/>
            <person name="Gray M.W."/>
            <person name="Grigoriev I.V."/>
            <person name="Archibald J.M."/>
        </authorList>
    </citation>
    <scope>NUCLEOTIDE SEQUENCE</scope>
    <source>
        <strain evidence="2 4">CCMP2712</strain>
    </source>
</reference>
<dbReference type="CDD" id="cd07302">
    <property type="entry name" value="CHD"/>
    <property type="match status" value="1"/>
</dbReference>
<dbReference type="eggNOG" id="KOG1023">
    <property type="taxonomic scope" value="Eukaryota"/>
</dbReference>
<dbReference type="GO" id="GO:0070482">
    <property type="term" value="P:response to oxygen levels"/>
    <property type="evidence" value="ECO:0007669"/>
    <property type="project" value="TreeGrafter"/>
</dbReference>
<dbReference type="SMART" id="SM00044">
    <property type="entry name" value="CYCc"/>
    <property type="match status" value="1"/>
</dbReference>
<accession>L1IM55</accession>
<sequence>MTKLRDRENSEDFLGAPISRCTVMFCSLEPKELFRSRSSSETFELLDQLFEKFDDAVEDFGMHKYQHVGDWYIITCPRAASPFDEEEQSRLYPDCYYESMVMLAIRLMQIASKHVIDGQQVGLKVGLHSGPAAGAVIGMIRTFYCVYGDTTNTAARMCKYASFNQILCTETFADSIKKTGTKKVQVNDLGKIKVKGKGLMKVFSLAHID</sequence>
<dbReference type="STRING" id="905079.L1IM55"/>
<keyword evidence="4" id="KW-1185">Reference proteome</keyword>
<dbReference type="PANTHER" id="PTHR45655:SF13">
    <property type="entry name" value="SOLUBLE GUANYLATE CYCLASE GCY-32-RELATED"/>
    <property type="match status" value="1"/>
</dbReference>
<dbReference type="PROSITE" id="PS50125">
    <property type="entry name" value="GUANYLATE_CYCLASE_2"/>
    <property type="match status" value="1"/>
</dbReference>
<organism evidence="2">
    <name type="scientific">Guillardia theta (strain CCMP2712)</name>
    <name type="common">Cryptophyte</name>
    <dbReference type="NCBI Taxonomy" id="905079"/>
    <lineage>
        <taxon>Eukaryota</taxon>
        <taxon>Cryptophyceae</taxon>
        <taxon>Pyrenomonadales</taxon>
        <taxon>Geminigeraceae</taxon>
        <taxon>Guillardia</taxon>
    </lineage>
</organism>
<feature type="domain" description="Guanylate cyclase" evidence="1">
    <location>
        <begin position="22"/>
        <end position="158"/>
    </location>
</feature>
<dbReference type="Proteomes" id="UP000011087">
    <property type="component" value="Unassembled WGS sequence"/>
</dbReference>
<dbReference type="InterPro" id="IPR029787">
    <property type="entry name" value="Nucleotide_cyclase"/>
</dbReference>
<proteinExistence type="predicted"/>
<dbReference type="PaxDb" id="55529-EKX37197"/>
<dbReference type="PANTHER" id="PTHR45655">
    <property type="entry name" value="GUANYLATE CYCLASE SOLUBLE SUBUNIT BETA-2"/>
    <property type="match status" value="1"/>
</dbReference>
<dbReference type="GO" id="GO:0008074">
    <property type="term" value="C:guanylate cyclase complex, soluble"/>
    <property type="evidence" value="ECO:0007669"/>
    <property type="project" value="TreeGrafter"/>
</dbReference>
<evidence type="ECO:0000313" key="4">
    <source>
        <dbReference type="Proteomes" id="UP000011087"/>
    </source>
</evidence>
<dbReference type="Pfam" id="PF00211">
    <property type="entry name" value="Guanylate_cyc"/>
    <property type="match status" value="1"/>
</dbReference>
<feature type="non-terminal residue" evidence="2">
    <location>
        <position position="209"/>
    </location>
</feature>
<dbReference type="InterPro" id="IPR001054">
    <property type="entry name" value="A/G_cyclase"/>
</dbReference>
<dbReference type="Gene3D" id="3.30.70.1230">
    <property type="entry name" value="Nucleotide cyclase"/>
    <property type="match status" value="1"/>
</dbReference>